<keyword evidence="5" id="KW-1185">Reference proteome</keyword>
<dbReference type="Gene3D" id="1.10.357.10">
    <property type="entry name" value="Tetracycline Repressor, domain 2"/>
    <property type="match status" value="1"/>
</dbReference>
<feature type="domain" description="HTH tetR-type" evidence="3">
    <location>
        <begin position="10"/>
        <end position="70"/>
    </location>
</feature>
<evidence type="ECO:0000256" key="2">
    <source>
        <dbReference type="PROSITE-ProRule" id="PRU00335"/>
    </source>
</evidence>
<dbReference type="InterPro" id="IPR036271">
    <property type="entry name" value="Tet_transcr_reg_TetR-rel_C_sf"/>
</dbReference>
<dbReference type="EMBL" id="APJX01000001">
    <property type="protein sequence ID" value="EMS81266.1"/>
    <property type="molecule type" value="Genomic_DNA"/>
</dbReference>
<organism evidence="4 5">
    <name type="scientific">Desulfotignum phosphitoxidans DSM 13687</name>
    <dbReference type="NCBI Taxonomy" id="1286635"/>
    <lineage>
        <taxon>Bacteria</taxon>
        <taxon>Pseudomonadati</taxon>
        <taxon>Thermodesulfobacteriota</taxon>
        <taxon>Desulfobacteria</taxon>
        <taxon>Desulfobacterales</taxon>
        <taxon>Desulfobacteraceae</taxon>
        <taxon>Desulfotignum</taxon>
    </lineage>
</organism>
<gene>
    <name evidence="4" type="ORF">Dpo_1c04070</name>
</gene>
<accession>S0G7X9</accession>
<evidence type="ECO:0000259" key="3">
    <source>
        <dbReference type="PROSITE" id="PS50977"/>
    </source>
</evidence>
<dbReference type="InterPro" id="IPR009057">
    <property type="entry name" value="Homeodomain-like_sf"/>
</dbReference>
<reference evidence="4 5" key="1">
    <citation type="journal article" date="2013" name="Genome Announc.">
        <title>Draft Genome Sequence of Desulfotignum phosphitoxidans DSM 13687 Strain FiPS-3.</title>
        <authorList>
            <person name="Poehlein A."/>
            <person name="Daniel R."/>
            <person name="Simeonova D.D."/>
        </authorList>
    </citation>
    <scope>NUCLEOTIDE SEQUENCE [LARGE SCALE GENOMIC DNA]</scope>
    <source>
        <strain evidence="4 5">DSM 13687</strain>
    </source>
</reference>
<dbReference type="InterPro" id="IPR050624">
    <property type="entry name" value="HTH-type_Tx_Regulator"/>
</dbReference>
<dbReference type="Proteomes" id="UP000014216">
    <property type="component" value="Unassembled WGS sequence"/>
</dbReference>
<dbReference type="PANTHER" id="PTHR43479">
    <property type="entry name" value="ACREF/ENVCD OPERON REPRESSOR-RELATED"/>
    <property type="match status" value="1"/>
</dbReference>
<sequence>MKKYKIKEHERRKKEIYRIATQTLWQKGYDKTTIRDIAKATDMTTAGLYYYFKSKEELLFQILDSHMDDMLAGIEKIAATQAPPLDLIKRYIQYQVDNYCKDKFRSKLILNDDDCLTGEWYEQIKQKQRSFLVFWRHALDEFCRDQGLPADHIAVDAHCLVGMCNWIYRWYDPKGDLKPEALGEKIFNTFVFGLTRKGQAPFS</sequence>
<dbReference type="SUPFAM" id="SSF48498">
    <property type="entry name" value="Tetracyclin repressor-like, C-terminal domain"/>
    <property type="match status" value="1"/>
</dbReference>
<dbReference type="PRINTS" id="PR00455">
    <property type="entry name" value="HTHTETR"/>
</dbReference>
<proteinExistence type="predicted"/>
<dbReference type="RefSeq" id="WP_006963947.1">
    <property type="nucleotide sequence ID" value="NZ_APJX01000001.1"/>
</dbReference>
<evidence type="ECO:0000313" key="5">
    <source>
        <dbReference type="Proteomes" id="UP000014216"/>
    </source>
</evidence>
<dbReference type="SUPFAM" id="SSF46689">
    <property type="entry name" value="Homeodomain-like"/>
    <property type="match status" value="1"/>
</dbReference>
<dbReference type="PANTHER" id="PTHR43479:SF11">
    <property type="entry name" value="ACREF_ENVCD OPERON REPRESSOR-RELATED"/>
    <property type="match status" value="1"/>
</dbReference>
<evidence type="ECO:0000313" key="4">
    <source>
        <dbReference type="EMBL" id="EMS81266.1"/>
    </source>
</evidence>
<dbReference type="InterPro" id="IPR001647">
    <property type="entry name" value="HTH_TetR"/>
</dbReference>
<dbReference type="OrthoDB" id="5422199at2"/>
<dbReference type="GO" id="GO:0003677">
    <property type="term" value="F:DNA binding"/>
    <property type="evidence" value="ECO:0007669"/>
    <property type="project" value="UniProtKB-UniRule"/>
</dbReference>
<keyword evidence="1 2" id="KW-0238">DNA-binding</keyword>
<feature type="DNA-binding region" description="H-T-H motif" evidence="2">
    <location>
        <begin position="33"/>
        <end position="52"/>
    </location>
</feature>
<comment type="caution">
    <text evidence="4">The sequence shown here is derived from an EMBL/GenBank/DDBJ whole genome shotgun (WGS) entry which is preliminary data.</text>
</comment>
<name>S0G7X9_9BACT</name>
<protein>
    <submittedName>
        <fullName evidence="4">TetR-family transcriptional regulator</fullName>
    </submittedName>
</protein>
<dbReference type="Pfam" id="PF00440">
    <property type="entry name" value="TetR_N"/>
    <property type="match status" value="1"/>
</dbReference>
<dbReference type="Gene3D" id="1.10.10.60">
    <property type="entry name" value="Homeodomain-like"/>
    <property type="match status" value="1"/>
</dbReference>
<dbReference type="InterPro" id="IPR041490">
    <property type="entry name" value="KstR2_TetR_C"/>
</dbReference>
<dbReference type="AlphaFoldDB" id="S0G7X9"/>
<dbReference type="PROSITE" id="PS50977">
    <property type="entry name" value="HTH_TETR_2"/>
    <property type="match status" value="1"/>
</dbReference>
<evidence type="ECO:0000256" key="1">
    <source>
        <dbReference type="ARBA" id="ARBA00023125"/>
    </source>
</evidence>
<dbReference type="Pfam" id="PF17932">
    <property type="entry name" value="TetR_C_24"/>
    <property type="match status" value="1"/>
</dbReference>